<sequence length="236" mass="28287">MNKKQLYKRLYTKQGKTEKYQKYVLKYRICFIVTTASSWMCFTPVIYSLRSGCNHQGTSWSGKLIFGYVTTYVCIIQYKYSLEVLFVIDAQPSPLVLMFYRRGGSFYKIGLDNNNVLQHFNYFKPTQTNIHHQLLIQLLLYVKIEPICVMSMVDNTYCSLNTQIRYEWQTYREIYHIVNRTHLIIELMRTNDLQLIHRYMRVLLQLPVLNMRYNRSQLAQHLRNPVAEAKYLERDC</sequence>
<reference evidence="2" key="1">
    <citation type="submission" date="2023-06" db="EMBL/GenBank/DDBJ databases">
        <authorList>
            <person name="Kurt Z."/>
        </authorList>
    </citation>
    <scope>NUCLEOTIDE SEQUENCE</scope>
</reference>
<dbReference type="Proteomes" id="UP001642409">
    <property type="component" value="Unassembled WGS sequence"/>
</dbReference>
<evidence type="ECO:0000256" key="1">
    <source>
        <dbReference type="SAM" id="Phobius"/>
    </source>
</evidence>
<feature type="transmembrane region" description="Helical" evidence="1">
    <location>
        <begin position="29"/>
        <end position="49"/>
    </location>
</feature>
<dbReference type="EMBL" id="CAXDID020000094">
    <property type="protein sequence ID" value="CAL6024008.1"/>
    <property type="molecule type" value="Genomic_DNA"/>
</dbReference>
<evidence type="ECO:0000313" key="2">
    <source>
        <dbReference type="EMBL" id="CAI9954661.1"/>
    </source>
</evidence>
<evidence type="ECO:0000313" key="4">
    <source>
        <dbReference type="Proteomes" id="UP001642409"/>
    </source>
</evidence>
<organism evidence="2">
    <name type="scientific">Hexamita inflata</name>
    <dbReference type="NCBI Taxonomy" id="28002"/>
    <lineage>
        <taxon>Eukaryota</taxon>
        <taxon>Metamonada</taxon>
        <taxon>Diplomonadida</taxon>
        <taxon>Hexamitidae</taxon>
        <taxon>Hexamitinae</taxon>
        <taxon>Hexamita</taxon>
    </lineage>
</organism>
<keyword evidence="1" id="KW-1133">Transmembrane helix</keyword>
<proteinExistence type="predicted"/>
<reference evidence="3 4" key="2">
    <citation type="submission" date="2024-07" db="EMBL/GenBank/DDBJ databases">
        <authorList>
            <person name="Akdeniz Z."/>
        </authorList>
    </citation>
    <scope>NUCLEOTIDE SEQUENCE [LARGE SCALE GENOMIC DNA]</scope>
</reference>
<keyword evidence="1" id="KW-0812">Transmembrane</keyword>
<name>A0AA86Q9A2_9EUKA</name>
<evidence type="ECO:0000313" key="3">
    <source>
        <dbReference type="EMBL" id="CAL6024008.1"/>
    </source>
</evidence>
<dbReference type="AlphaFoldDB" id="A0AA86Q9A2"/>
<keyword evidence="1" id="KW-0472">Membrane</keyword>
<accession>A0AA86Q9A2</accession>
<comment type="caution">
    <text evidence="2">The sequence shown here is derived from an EMBL/GenBank/DDBJ whole genome shotgun (WGS) entry which is preliminary data.</text>
</comment>
<dbReference type="EMBL" id="CATOUU010000849">
    <property type="protein sequence ID" value="CAI9954661.1"/>
    <property type="molecule type" value="Genomic_DNA"/>
</dbReference>
<protein>
    <submittedName>
        <fullName evidence="3">Hypothetical_protein</fullName>
    </submittedName>
</protein>
<gene>
    <name evidence="3" type="ORF">HINF_LOCUS29413</name>
    <name evidence="2" type="ORF">HINF_LOCUS42306</name>
</gene>
<keyword evidence="4" id="KW-1185">Reference proteome</keyword>